<keyword evidence="7" id="KW-1185">Reference proteome</keyword>
<dbReference type="GO" id="GO:0003700">
    <property type="term" value="F:DNA-binding transcription factor activity"/>
    <property type="evidence" value="ECO:0007669"/>
    <property type="project" value="InterPro"/>
</dbReference>
<dbReference type="EMBL" id="QSWH01000011">
    <property type="protein sequence ID" value="RRR20917.1"/>
    <property type="molecule type" value="Genomic_DNA"/>
</dbReference>
<name>A0A345YT16_9MICO</name>
<dbReference type="PROSITE" id="PS50995">
    <property type="entry name" value="HTH_MARR_2"/>
    <property type="match status" value="1"/>
</dbReference>
<dbReference type="SMART" id="SM00347">
    <property type="entry name" value="HTH_MARR"/>
    <property type="match status" value="1"/>
</dbReference>
<keyword evidence="1" id="KW-0805">Transcription regulation</keyword>
<evidence type="ECO:0000256" key="2">
    <source>
        <dbReference type="ARBA" id="ARBA00023125"/>
    </source>
</evidence>
<dbReference type="PANTHER" id="PTHR33164:SF64">
    <property type="entry name" value="TRANSCRIPTIONAL REGULATOR SLYA"/>
    <property type="match status" value="1"/>
</dbReference>
<reference evidence="5 7" key="1">
    <citation type="submission" date="2018-07" db="EMBL/GenBank/DDBJ databases">
        <title>Brachybacterium saurashtrense DSM 23186 genome sequence.</title>
        <authorList>
            <person name="Guo L."/>
        </authorList>
    </citation>
    <scope>NUCLEOTIDE SEQUENCE [LARGE SCALE GENOMIC DNA]</scope>
    <source>
        <strain evidence="5 7">DSM 23186</strain>
    </source>
</reference>
<reference evidence="6 8" key="2">
    <citation type="submission" date="2018-08" db="EMBL/GenBank/DDBJ databases">
        <title>Brachybacterium saurashtrense DSM 23186.</title>
        <authorList>
            <person name="Li Y."/>
        </authorList>
    </citation>
    <scope>NUCLEOTIDE SEQUENCE [LARGE SCALE GENOMIC DNA]</scope>
    <source>
        <strain evidence="6 8">DSM 23186</strain>
    </source>
</reference>
<evidence type="ECO:0000313" key="7">
    <source>
        <dbReference type="Proteomes" id="UP000254236"/>
    </source>
</evidence>
<dbReference type="GO" id="GO:0006950">
    <property type="term" value="P:response to stress"/>
    <property type="evidence" value="ECO:0007669"/>
    <property type="project" value="TreeGrafter"/>
</dbReference>
<protein>
    <submittedName>
        <fullName evidence="6">MarR family transcriptional regulator</fullName>
    </submittedName>
</protein>
<evidence type="ECO:0000259" key="4">
    <source>
        <dbReference type="PROSITE" id="PS50995"/>
    </source>
</evidence>
<accession>A0A345YT16</accession>
<dbReference type="EMBL" id="CP031356">
    <property type="protein sequence ID" value="AXK47068.1"/>
    <property type="molecule type" value="Genomic_DNA"/>
</dbReference>
<dbReference type="Pfam" id="PF01047">
    <property type="entry name" value="MarR"/>
    <property type="match status" value="1"/>
</dbReference>
<sequence length="165" mass="17914">MVSEQVDGRRREAVQRIQTLLVAISVRSLPRMVGSLLEADLTLKQLKMLTALCSPEPRTSTELVGQMGVSLPTVTVALDRLVQRGLVDRVPDESDHRARRLHLTPLGWSVVAEVSSPDPHLGDHVIAGLERAELEALENGLAAVNRELRRLSESEGKASDASADG</sequence>
<dbReference type="InterPro" id="IPR000835">
    <property type="entry name" value="HTH_MarR-typ"/>
</dbReference>
<dbReference type="PANTHER" id="PTHR33164">
    <property type="entry name" value="TRANSCRIPTIONAL REGULATOR, MARR FAMILY"/>
    <property type="match status" value="1"/>
</dbReference>
<dbReference type="Gene3D" id="1.10.10.10">
    <property type="entry name" value="Winged helix-like DNA-binding domain superfamily/Winged helix DNA-binding domain"/>
    <property type="match status" value="1"/>
</dbReference>
<proteinExistence type="predicted"/>
<keyword evidence="2" id="KW-0238">DNA-binding</keyword>
<dbReference type="InterPro" id="IPR039422">
    <property type="entry name" value="MarR/SlyA-like"/>
</dbReference>
<dbReference type="GO" id="GO:0003677">
    <property type="term" value="F:DNA binding"/>
    <property type="evidence" value="ECO:0007669"/>
    <property type="project" value="UniProtKB-KW"/>
</dbReference>
<dbReference type="OrthoDB" id="3696090at2"/>
<dbReference type="InterPro" id="IPR036388">
    <property type="entry name" value="WH-like_DNA-bd_sf"/>
</dbReference>
<organism evidence="6 8">
    <name type="scientific">Brachybacterium saurashtrense</name>
    <dbReference type="NCBI Taxonomy" id="556288"/>
    <lineage>
        <taxon>Bacteria</taxon>
        <taxon>Bacillati</taxon>
        <taxon>Actinomycetota</taxon>
        <taxon>Actinomycetes</taxon>
        <taxon>Micrococcales</taxon>
        <taxon>Dermabacteraceae</taxon>
        <taxon>Brachybacterium</taxon>
    </lineage>
</organism>
<feature type="domain" description="HTH marR-type" evidence="4">
    <location>
        <begin position="1"/>
        <end position="146"/>
    </location>
</feature>
<dbReference type="Proteomes" id="UP000282185">
    <property type="component" value="Unassembled WGS sequence"/>
</dbReference>
<dbReference type="Proteomes" id="UP000254236">
    <property type="component" value="Chromosome"/>
</dbReference>
<dbReference type="PRINTS" id="PR00598">
    <property type="entry name" value="HTHMARR"/>
</dbReference>
<evidence type="ECO:0000313" key="8">
    <source>
        <dbReference type="Proteomes" id="UP000282185"/>
    </source>
</evidence>
<gene>
    <name evidence="5" type="ORF">DWV08_16555</name>
    <name evidence="6" type="ORF">DXU92_16450</name>
</gene>
<dbReference type="KEGG" id="bsau:DWV08_16555"/>
<keyword evidence="3" id="KW-0804">Transcription</keyword>
<dbReference type="SUPFAM" id="SSF46785">
    <property type="entry name" value="Winged helix' DNA-binding domain"/>
    <property type="match status" value="1"/>
</dbReference>
<dbReference type="AlphaFoldDB" id="A0A345YT16"/>
<evidence type="ECO:0000256" key="1">
    <source>
        <dbReference type="ARBA" id="ARBA00023015"/>
    </source>
</evidence>
<dbReference type="InterPro" id="IPR036390">
    <property type="entry name" value="WH_DNA-bd_sf"/>
</dbReference>
<evidence type="ECO:0000313" key="6">
    <source>
        <dbReference type="EMBL" id="RRR20917.1"/>
    </source>
</evidence>
<evidence type="ECO:0000313" key="5">
    <source>
        <dbReference type="EMBL" id="AXK47068.1"/>
    </source>
</evidence>
<evidence type="ECO:0000256" key="3">
    <source>
        <dbReference type="ARBA" id="ARBA00023163"/>
    </source>
</evidence>